<dbReference type="OMA" id="HPPRATH"/>
<protein>
    <submittedName>
        <fullName evidence="2">Uncharacterized protein</fullName>
    </submittedName>
</protein>
<proteinExistence type="predicted"/>
<dbReference type="Gramene" id="ORUFI08G22390.1">
    <property type="protein sequence ID" value="ORUFI08G22390.1"/>
    <property type="gene ID" value="ORUFI08G22390"/>
</dbReference>
<sequence length="281" mass="30186">MAYSNSAQRRSPPMMRPMPSARRAARRSSCSCSHAISLAASGCPRCPPSHRRLQLPLRRRQPPGPARHHPPRATHACSRIAAAAAALHHGVVGRSLHVSASASAARRPQRRGPGSSASAAGRPLRLRLSLSGTTPAATSASAVGRPLCFHLSCPPPAARGALPPPPAARGAPSPSPVARSASDTGRPGSSTSVAGRPLCLRHRPPGELHLRRRSPAALPERVCERDGMVERLPDWFEDRYDRWAMFFLIFFCWLDCHVGATCARSSQNHSKQCSGVLFVRF</sequence>
<feature type="region of interest" description="Disordered" evidence="1">
    <location>
        <begin position="47"/>
        <end position="74"/>
    </location>
</feature>
<dbReference type="AlphaFoldDB" id="A0A0E0QL13"/>
<feature type="region of interest" description="Disordered" evidence="1">
    <location>
        <begin position="1"/>
        <end position="27"/>
    </location>
</feature>
<keyword evidence="3" id="KW-1185">Reference proteome</keyword>
<reference evidence="2" key="2">
    <citation type="submission" date="2015-06" db="UniProtKB">
        <authorList>
            <consortium name="EnsemblPlants"/>
        </authorList>
    </citation>
    <scope>IDENTIFICATION</scope>
</reference>
<evidence type="ECO:0000313" key="2">
    <source>
        <dbReference type="EnsemblPlants" id="ORUFI08G22390.1"/>
    </source>
</evidence>
<accession>A0A0E0QL13</accession>
<dbReference type="HOGENOM" id="CLU_991733_0_0_1"/>
<feature type="region of interest" description="Disordered" evidence="1">
    <location>
        <begin position="98"/>
        <end position="123"/>
    </location>
</feature>
<organism evidence="2 3">
    <name type="scientific">Oryza rufipogon</name>
    <name type="common">Brownbeard rice</name>
    <name type="synonym">Asian wild rice</name>
    <dbReference type="NCBI Taxonomy" id="4529"/>
    <lineage>
        <taxon>Eukaryota</taxon>
        <taxon>Viridiplantae</taxon>
        <taxon>Streptophyta</taxon>
        <taxon>Embryophyta</taxon>
        <taxon>Tracheophyta</taxon>
        <taxon>Spermatophyta</taxon>
        <taxon>Magnoliopsida</taxon>
        <taxon>Liliopsida</taxon>
        <taxon>Poales</taxon>
        <taxon>Poaceae</taxon>
        <taxon>BOP clade</taxon>
        <taxon>Oryzoideae</taxon>
        <taxon>Oryzeae</taxon>
        <taxon>Oryzinae</taxon>
        <taxon>Oryza</taxon>
    </lineage>
</organism>
<feature type="compositionally biased region" description="Low complexity" evidence="1">
    <location>
        <begin position="168"/>
        <end position="182"/>
    </location>
</feature>
<evidence type="ECO:0000256" key="1">
    <source>
        <dbReference type="SAM" id="MobiDB-lite"/>
    </source>
</evidence>
<dbReference type="Proteomes" id="UP000008022">
    <property type="component" value="Unassembled WGS sequence"/>
</dbReference>
<name>A0A0E0QL13_ORYRU</name>
<feature type="compositionally biased region" description="Basic residues" evidence="1">
    <location>
        <begin position="48"/>
        <end position="72"/>
    </location>
</feature>
<dbReference type="EnsemblPlants" id="ORUFI08G22390.1">
    <property type="protein sequence ID" value="ORUFI08G22390.1"/>
    <property type="gene ID" value="ORUFI08G22390"/>
</dbReference>
<feature type="region of interest" description="Disordered" evidence="1">
    <location>
        <begin position="160"/>
        <end position="205"/>
    </location>
</feature>
<evidence type="ECO:0000313" key="3">
    <source>
        <dbReference type="Proteomes" id="UP000008022"/>
    </source>
</evidence>
<feature type="compositionally biased region" description="Low complexity" evidence="1">
    <location>
        <begin position="99"/>
        <end position="123"/>
    </location>
</feature>
<reference evidence="3" key="1">
    <citation type="submission" date="2013-06" db="EMBL/GenBank/DDBJ databases">
        <authorList>
            <person name="Zhao Q."/>
        </authorList>
    </citation>
    <scope>NUCLEOTIDE SEQUENCE</scope>
    <source>
        <strain evidence="3">cv. W1943</strain>
    </source>
</reference>